<feature type="binding site" evidence="8">
    <location>
        <position position="291"/>
    </location>
    <ligand>
        <name>Mn(2+)</name>
        <dbReference type="ChEBI" id="CHEBI:29035"/>
        <label>2</label>
    </ligand>
</feature>
<sequence length="503" mass="54787">MEFSVKSGSPEKQRSACIVVGVYEPRRLSPVGEQLDKISEGYISNLLRRGDLEGKPGQVLLLHHVPNVLSERVLLVGCGKERELDDKQYKQIIDKTISTLNDTGSMEAVCFLTEQHVKGRDTYWKVRQAVETTQDSLYTFNQLKSKKSEARRPLRKIVFNVPTRRELPIGESAIEHGLAIAAGATLCKDVANMPPNICNPRYLGEQAQALADEFDNVTVNLVGEKEMEELGMHSYLAVGRGSANESVMSVIHYNGAPQKQAPIVFVGKGLTFDSGGISIKPGEGMDEMKYDMGGAAGVLGLMRAVVQMQLPLNVIGVLAGCENMPGSNAYRPGDILTTMSGQTVEVLNTDAEGRLVLCDALTYVEAFEPEVVVDVATLTGACIIALGHHATGLLSNHNPLAHDLLKASEQSGDRAWQLPLWDDYQEQLKSPFADFTNLGGRAAGTITAACFLSKFTKKYNWAHLDIAGTAWRSGANKGATGRPVPMLMQYLLNRADVTEQPQD</sequence>
<feature type="binding site" evidence="8">
    <location>
        <position position="273"/>
    </location>
    <ligand>
        <name>Mn(2+)</name>
        <dbReference type="ChEBI" id="CHEBI:29035"/>
        <label>2</label>
    </ligand>
</feature>
<dbReference type="EC" id="3.4.11.1" evidence="8"/>
<evidence type="ECO:0000256" key="7">
    <source>
        <dbReference type="ARBA" id="ARBA00023211"/>
    </source>
</evidence>
<name>A0ABX7VBC9_9GAMM</name>
<dbReference type="Gene3D" id="3.40.220.10">
    <property type="entry name" value="Leucine Aminopeptidase, subunit E, domain 1"/>
    <property type="match status" value="1"/>
</dbReference>
<dbReference type="CDD" id="cd00433">
    <property type="entry name" value="Peptidase_M17"/>
    <property type="match status" value="1"/>
</dbReference>
<dbReference type="GO" id="GO:0004177">
    <property type="term" value="F:aminopeptidase activity"/>
    <property type="evidence" value="ECO:0007669"/>
    <property type="project" value="UniProtKB-KW"/>
</dbReference>
<dbReference type="PRINTS" id="PR00481">
    <property type="entry name" value="LAMNOPPTDASE"/>
</dbReference>
<feature type="domain" description="Cytosol aminopeptidase" evidence="9">
    <location>
        <begin position="348"/>
        <end position="355"/>
    </location>
</feature>
<evidence type="ECO:0000256" key="8">
    <source>
        <dbReference type="HAMAP-Rule" id="MF_00181"/>
    </source>
</evidence>
<evidence type="ECO:0000256" key="6">
    <source>
        <dbReference type="ARBA" id="ARBA00022801"/>
    </source>
</evidence>
<dbReference type="RefSeq" id="WP_125716667.1">
    <property type="nucleotide sequence ID" value="NZ_CP072425.1"/>
</dbReference>
<keyword evidence="11" id="KW-1185">Reference proteome</keyword>
<evidence type="ECO:0000313" key="11">
    <source>
        <dbReference type="Proteomes" id="UP000665025"/>
    </source>
</evidence>
<evidence type="ECO:0000256" key="1">
    <source>
        <dbReference type="ARBA" id="ARBA00000135"/>
    </source>
</evidence>
<feature type="binding site" evidence="8">
    <location>
        <position position="268"/>
    </location>
    <ligand>
        <name>Mn(2+)</name>
        <dbReference type="ChEBI" id="CHEBI:29035"/>
        <label>2</label>
    </ligand>
</feature>
<feature type="active site" evidence="8">
    <location>
        <position position="354"/>
    </location>
</feature>
<evidence type="ECO:0000256" key="3">
    <source>
        <dbReference type="ARBA" id="ARBA00009528"/>
    </source>
</evidence>
<dbReference type="Proteomes" id="UP000665025">
    <property type="component" value="Chromosome 1"/>
</dbReference>
<dbReference type="EMBL" id="CP072425">
    <property type="protein sequence ID" value="QTL37096.1"/>
    <property type="molecule type" value="Genomic_DNA"/>
</dbReference>
<proteinExistence type="inferred from homology"/>
<feature type="binding site" evidence="8">
    <location>
        <position position="273"/>
    </location>
    <ligand>
        <name>Mn(2+)</name>
        <dbReference type="ChEBI" id="CHEBI:29035"/>
        <label>1</label>
    </ligand>
</feature>
<dbReference type="PANTHER" id="PTHR11963:SF23">
    <property type="entry name" value="CYTOSOL AMINOPEPTIDASE"/>
    <property type="match status" value="1"/>
</dbReference>
<dbReference type="Pfam" id="PF02789">
    <property type="entry name" value="Peptidase_M17_N"/>
    <property type="match status" value="1"/>
</dbReference>
<dbReference type="InterPro" id="IPR000819">
    <property type="entry name" value="Peptidase_M17_C"/>
</dbReference>
<dbReference type="Pfam" id="PF00883">
    <property type="entry name" value="Peptidase_M17"/>
    <property type="match status" value="1"/>
</dbReference>
<dbReference type="SUPFAM" id="SSF53187">
    <property type="entry name" value="Zn-dependent exopeptidases"/>
    <property type="match status" value="1"/>
</dbReference>
<gene>
    <name evidence="8 10" type="primary">pepA</name>
    <name evidence="10" type="ORF">J5X90_08765</name>
</gene>
<evidence type="ECO:0000259" key="9">
    <source>
        <dbReference type="PROSITE" id="PS00631"/>
    </source>
</evidence>
<protein>
    <recommendedName>
        <fullName evidence="8">Probable cytosol aminopeptidase</fullName>
        <ecNumber evidence="8">3.4.11.1</ecNumber>
    </recommendedName>
    <alternativeName>
        <fullName evidence="8">Leucine aminopeptidase</fullName>
        <shortName evidence="8">LAP</shortName>
        <ecNumber evidence="8">3.4.11.10</ecNumber>
    </alternativeName>
    <alternativeName>
        <fullName evidence="8">Leucyl aminopeptidase</fullName>
    </alternativeName>
</protein>
<dbReference type="InterPro" id="IPR008283">
    <property type="entry name" value="Peptidase_M17_N"/>
</dbReference>
<accession>A0ABX7VBC9</accession>
<keyword evidence="8" id="KW-0479">Metal-binding</keyword>
<comment type="catalytic activity">
    <reaction evidence="1 8">
        <text>Release of an N-terminal amino acid, Xaa-|-Yaa-, in which Xaa is preferably Leu, but may be other amino acids including Pro although not Arg or Lys, and Yaa may be Pro. Amino acid amides and methyl esters are also readily hydrolyzed, but rates on arylamides are exceedingly low.</text>
        <dbReference type="EC" id="3.4.11.1"/>
    </reaction>
</comment>
<feature type="binding site" evidence="8">
    <location>
        <position position="350"/>
    </location>
    <ligand>
        <name>Mn(2+)</name>
        <dbReference type="ChEBI" id="CHEBI:29035"/>
        <label>1</label>
    </ligand>
</feature>
<dbReference type="HAMAP" id="MF_00181">
    <property type="entry name" value="Cytosol_peptidase_M17"/>
    <property type="match status" value="1"/>
</dbReference>
<dbReference type="PROSITE" id="PS00631">
    <property type="entry name" value="CYTOSOL_AP"/>
    <property type="match status" value="1"/>
</dbReference>
<feature type="active site" evidence="8">
    <location>
        <position position="280"/>
    </location>
</feature>
<dbReference type="EC" id="3.4.11.10" evidence="8"/>
<evidence type="ECO:0000313" key="10">
    <source>
        <dbReference type="EMBL" id="QTL37096.1"/>
    </source>
</evidence>
<keyword evidence="8" id="KW-0963">Cytoplasm</keyword>
<keyword evidence="6 8" id="KW-0378">Hydrolase</keyword>
<keyword evidence="4 8" id="KW-0031">Aminopeptidase</keyword>
<comment type="catalytic activity">
    <reaction evidence="2 8">
        <text>Release of an N-terminal amino acid, preferentially leucine, but not glutamic or aspartic acids.</text>
        <dbReference type="EC" id="3.4.11.10"/>
    </reaction>
</comment>
<dbReference type="NCBIfam" id="NF002072">
    <property type="entry name" value="PRK00913.1-1"/>
    <property type="match status" value="1"/>
</dbReference>
<dbReference type="NCBIfam" id="NF002074">
    <property type="entry name" value="PRK00913.1-4"/>
    <property type="match status" value="1"/>
</dbReference>
<evidence type="ECO:0000256" key="2">
    <source>
        <dbReference type="ARBA" id="ARBA00000967"/>
    </source>
</evidence>
<dbReference type="InterPro" id="IPR023042">
    <property type="entry name" value="Peptidase_M17_leu_NH2_pept"/>
</dbReference>
<comment type="subcellular location">
    <subcellularLocation>
        <location evidence="8">Cytoplasm</location>
    </subcellularLocation>
</comment>
<keyword evidence="5 8" id="KW-0645">Protease</keyword>
<comment type="cofactor">
    <cofactor evidence="8">
        <name>Mn(2+)</name>
        <dbReference type="ChEBI" id="CHEBI:29035"/>
    </cofactor>
    <text evidence="8">Binds 2 manganese ions per subunit.</text>
</comment>
<comment type="function">
    <text evidence="8">Presumably involved in the processing and regular turnover of intracellular proteins. Catalyzes the removal of unsubstituted N-terminal amino acids from various peptides.</text>
</comment>
<dbReference type="Gene3D" id="3.40.630.10">
    <property type="entry name" value="Zn peptidases"/>
    <property type="match status" value="1"/>
</dbReference>
<feature type="binding site" evidence="8">
    <location>
        <position position="352"/>
    </location>
    <ligand>
        <name>Mn(2+)</name>
        <dbReference type="ChEBI" id="CHEBI:29035"/>
        <label>2</label>
    </ligand>
</feature>
<dbReference type="PANTHER" id="PTHR11963">
    <property type="entry name" value="LEUCINE AMINOPEPTIDASE-RELATED"/>
    <property type="match status" value="1"/>
</dbReference>
<evidence type="ECO:0000256" key="4">
    <source>
        <dbReference type="ARBA" id="ARBA00022438"/>
    </source>
</evidence>
<reference evidence="10 11" key="1">
    <citation type="submission" date="2021-03" db="EMBL/GenBank/DDBJ databases">
        <title>Complete Genome of Pseudoalteromonas viridis Strain BBR56, a new biocontrol bacterial candidate.</title>
        <authorList>
            <person name="Handayani D.P."/>
            <person name="Isnansetyo A."/>
            <person name="Istiqomah I."/>
            <person name="Jumina J."/>
        </authorList>
    </citation>
    <scope>NUCLEOTIDE SEQUENCE [LARGE SCALE GENOMIC DNA]</scope>
    <source>
        <strain evidence="10 11">BBR56</strain>
    </source>
</reference>
<evidence type="ECO:0000256" key="5">
    <source>
        <dbReference type="ARBA" id="ARBA00022670"/>
    </source>
</evidence>
<dbReference type="InterPro" id="IPR043472">
    <property type="entry name" value="Macro_dom-like"/>
</dbReference>
<feature type="binding site" evidence="8">
    <location>
        <position position="352"/>
    </location>
    <ligand>
        <name>Mn(2+)</name>
        <dbReference type="ChEBI" id="CHEBI:29035"/>
        <label>1</label>
    </ligand>
</feature>
<organism evidence="10 11">
    <name type="scientific">Pseudoalteromonas viridis</name>
    <dbReference type="NCBI Taxonomy" id="339617"/>
    <lineage>
        <taxon>Bacteria</taxon>
        <taxon>Pseudomonadati</taxon>
        <taxon>Pseudomonadota</taxon>
        <taxon>Gammaproteobacteria</taxon>
        <taxon>Alteromonadales</taxon>
        <taxon>Pseudoalteromonadaceae</taxon>
        <taxon>Pseudoalteromonas</taxon>
    </lineage>
</organism>
<comment type="similarity">
    <text evidence="3 8">Belongs to the peptidase M17 family.</text>
</comment>
<dbReference type="SUPFAM" id="SSF52949">
    <property type="entry name" value="Macro domain-like"/>
    <property type="match status" value="1"/>
</dbReference>
<dbReference type="InterPro" id="IPR011356">
    <property type="entry name" value="Leucine_aapep/pepB"/>
</dbReference>
<keyword evidence="7 8" id="KW-0464">Manganese</keyword>